<dbReference type="PANTHER" id="PTHR23517">
    <property type="entry name" value="RESISTANCE PROTEIN MDTM, PUTATIVE-RELATED-RELATED"/>
    <property type="match status" value="1"/>
</dbReference>
<evidence type="ECO:0000313" key="12">
    <source>
        <dbReference type="Proteomes" id="UP000537130"/>
    </source>
</evidence>
<proteinExistence type="inferred from homology"/>
<keyword evidence="8 9" id="KW-0472">Membrane</keyword>
<comment type="similarity">
    <text evidence="3">Belongs to the major facilitator superfamily. TCR/Tet family.</text>
</comment>
<feature type="transmembrane region" description="Helical" evidence="9">
    <location>
        <begin position="105"/>
        <end position="125"/>
    </location>
</feature>
<feature type="transmembrane region" description="Helical" evidence="9">
    <location>
        <begin position="251"/>
        <end position="271"/>
    </location>
</feature>
<feature type="transmembrane region" description="Helical" evidence="9">
    <location>
        <begin position="20"/>
        <end position="39"/>
    </location>
</feature>
<evidence type="ECO:0000256" key="9">
    <source>
        <dbReference type="SAM" id="Phobius"/>
    </source>
</evidence>
<dbReference type="PROSITE" id="PS00216">
    <property type="entry name" value="SUGAR_TRANSPORT_1"/>
    <property type="match status" value="1"/>
</dbReference>
<feature type="transmembrane region" description="Helical" evidence="9">
    <location>
        <begin position="137"/>
        <end position="156"/>
    </location>
</feature>
<comment type="subcellular location">
    <subcellularLocation>
        <location evidence="2">Cell membrane</location>
        <topology evidence="2">Multi-pass membrane protein</topology>
    </subcellularLocation>
</comment>
<dbReference type="InterPro" id="IPR011701">
    <property type="entry name" value="MFS"/>
</dbReference>
<feature type="transmembrane region" description="Helical" evidence="9">
    <location>
        <begin position="168"/>
        <end position="194"/>
    </location>
</feature>
<dbReference type="Gene3D" id="1.20.1250.20">
    <property type="entry name" value="MFS general substrate transporter like domains"/>
    <property type="match status" value="1"/>
</dbReference>
<dbReference type="InterPro" id="IPR036259">
    <property type="entry name" value="MFS_trans_sf"/>
</dbReference>
<feature type="transmembrane region" description="Helical" evidence="9">
    <location>
        <begin position="51"/>
        <end position="69"/>
    </location>
</feature>
<dbReference type="InterPro" id="IPR050171">
    <property type="entry name" value="MFS_Transporters"/>
</dbReference>
<keyword evidence="7 9" id="KW-1133">Transmembrane helix</keyword>
<sequence>MTHPDRMTGIEKRAVFSLSLLYIFRMLGLFLVLPVLAVYGPDYAGSTGTLVGLAVGIYGLSQAVLQIPLGLLSDRFGRKPIIFAGLLLFALGSIVAASADTIWGLIAGRFLQGAGAIASTLTALMADLTREQHRSKAMAGIGASIGMSFAVALVLGPVISAQMGLSGLFWLTGVLALIGMILLWTTVPTATCVSNNAEVRSVPDMMRRCLADADLMRLNAGVFALHLMITAQFVAVPAYLESMGLDVARHWQIYLPMLFLAFLIMVPAMVAAERRGKVKAMILIAVALLGGSTLSMALLGHSLVLFLAGLLVFFVVFNLLEANLPSLLSRTVYPGGRGTAMGIFSSFQFFGAFCGGSLGGLLMANWGVTGVFGLCAGVGLVWLLIALKLRVPAPAPNLAVEIGRDEQQRKTVLERLREWPDVLDITVIAGEPVIYIKVASDFDRRRLDELISA</sequence>
<gene>
    <name evidence="11" type="ORF">FHR99_001730</name>
</gene>
<feature type="transmembrane region" description="Helical" evidence="9">
    <location>
        <begin position="81"/>
        <end position="99"/>
    </location>
</feature>
<dbReference type="InterPro" id="IPR005829">
    <property type="entry name" value="Sugar_transporter_CS"/>
</dbReference>
<evidence type="ECO:0000313" key="11">
    <source>
        <dbReference type="EMBL" id="MBB3047464.1"/>
    </source>
</evidence>
<keyword evidence="5" id="KW-1003">Cell membrane</keyword>
<evidence type="ECO:0000259" key="10">
    <source>
        <dbReference type="PROSITE" id="PS50850"/>
    </source>
</evidence>
<dbReference type="InterPro" id="IPR001958">
    <property type="entry name" value="Tet-R_TetA/multi-R_MdtG-like"/>
</dbReference>
<evidence type="ECO:0000256" key="1">
    <source>
        <dbReference type="ARBA" id="ARBA00003279"/>
    </source>
</evidence>
<evidence type="ECO:0000256" key="6">
    <source>
        <dbReference type="ARBA" id="ARBA00022692"/>
    </source>
</evidence>
<dbReference type="Pfam" id="PF07690">
    <property type="entry name" value="MFS_1"/>
    <property type="match status" value="1"/>
</dbReference>
<evidence type="ECO:0000256" key="8">
    <source>
        <dbReference type="ARBA" id="ARBA00023136"/>
    </source>
</evidence>
<feature type="transmembrane region" description="Helical" evidence="9">
    <location>
        <begin position="303"/>
        <end position="320"/>
    </location>
</feature>
<feature type="domain" description="Major facilitator superfamily (MFS) profile" evidence="10">
    <location>
        <begin position="14"/>
        <end position="394"/>
    </location>
</feature>
<feature type="transmembrane region" description="Helical" evidence="9">
    <location>
        <begin position="368"/>
        <end position="387"/>
    </location>
</feature>
<evidence type="ECO:0000256" key="3">
    <source>
        <dbReference type="ARBA" id="ARBA00007520"/>
    </source>
</evidence>
<dbReference type="Proteomes" id="UP000537130">
    <property type="component" value="Unassembled WGS sequence"/>
</dbReference>
<dbReference type="EMBL" id="JACHWY010000002">
    <property type="protein sequence ID" value="MBB3047464.1"/>
    <property type="molecule type" value="Genomic_DNA"/>
</dbReference>
<dbReference type="PROSITE" id="PS50850">
    <property type="entry name" value="MFS"/>
    <property type="match status" value="1"/>
</dbReference>
<comment type="caution">
    <text evidence="11">The sequence shown here is derived from an EMBL/GenBank/DDBJ whole genome shotgun (WGS) entry which is preliminary data.</text>
</comment>
<feature type="transmembrane region" description="Helical" evidence="9">
    <location>
        <begin position="341"/>
        <end position="362"/>
    </location>
</feature>
<dbReference type="GO" id="GO:0022857">
    <property type="term" value="F:transmembrane transporter activity"/>
    <property type="evidence" value="ECO:0007669"/>
    <property type="project" value="InterPro"/>
</dbReference>
<dbReference type="PRINTS" id="PR01035">
    <property type="entry name" value="TCRTETA"/>
</dbReference>
<comment type="function">
    <text evidence="1">Resistance to tetracycline by an active tetracycline efflux. This is an energy-dependent process that decreases the accumulation of the antibiotic in whole cells. This protein functions as a metal-tetracycline/H(+) antiporter.</text>
</comment>
<name>A0A7W4Z5F8_9GAMM</name>
<organism evidence="11 12">
    <name type="scientific">Litorivivens lipolytica</name>
    <dbReference type="NCBI Taxonomy" id="1524264"/>
    <lineage>
        <taxon>Bacteria</taxon>
        <taxon>Pseudomonadati</taxon>
        <taxon>Pseudomonadota</taxon>
        <taxon>Gammaproteobacteria</taxon>
        <taxon>Litorivivens</taxon>
    </lineage>
</organism>
<dbReference type="GO" id="GO:0005886">
    <property type="term" value="C:plasma membrane"/>
    <property type="evidence" value="ECO:0007669"/>
    <property type="project" value="UniProtKB-SubCell"/>
</dbReference>
<dbReference type="PANTHER" id="PTHR23517:SF2">
    <property type="entry name" value="MULTIDRUG RESISTANCE PROTEIN MDTH"/>
    <property type="match status" value="1"/>
</dbReference>
<protein>
    <submittedName>
        <fullName evidence="11">MFS family permease</fullName>
    </submittedName>
</protein>
<dbReference type="CDD" id="cd17472">
    <property type="entry name" value="MFS_YajR_like"/>
    <property type="match status" value="1"/>
</dbReference>
<evidence type="ECO:0000256" key="4">
    <source>
        <dbReference type="ARBA" id="ARBA00022448"/>
    </source>
</evidence>
<dbReference type="AlphaFoldDB" id="A0A7W4Z5F8"/>
<accession>A0A7W4Z5F8</accession>
<keyword evidence="4" id="KW-0813">Transport</keyword>
<reference evidence="11 12" key="1">
    <citation type="submission" date="2020-08" db="EMBL/GenBank/DDBJ databases">
        <title>Genomic Encyclopedia of Type Strains, Phase III (KMG-III): the genomes of soil and plant-associated and newly described type strains.</title>
        <authorList>
            <person name="Whitman W."/>
        </authorList>
    </citation>
    <scope>NUCLEOTIDE SEQUENCE [LARGE SCALE GENOMIC DNA]</scope>
    <source>
        <strain evidence="11 12">CECT 8654</strain>
    </source>
</reference>
<dbReference type="Gene3D" id="3.30.70.100">
    <property type="match status" value="1"/>
</dbReference>
<keyword evidence="12" id="KW-1185">Reference proteome</keyword>
<dbReference type="SUPFAM" id="SSF103473">
    <property type="entry name" value="MFS general substrate transporter"/>
    <property type="match status" value="1"/>
</dbReference>
<evidence type="ECO:0000256" key="7">
    <source>
        <dbReference type="ARBA" id="ARBA00022989"/>
    </source>
</evidence>
<feature type="transmembrane region" description="Helical" evidence="9">
    <location>
        <begin position="215"/>
        <end position="239"/>
    </location>
</feature>
<keyword evidence="6 9" id="KW-0812">Transmembrane</keyword>
<dbReference type="RefSeq" id="WP_246386683.1">
    <property type="nucleotide sequence ID" value="NZ_JACHWY010000002.1"/>
</dbReference>
<dbReference type="InterPro" id="IPR020846">
    <property type="entry name" value="MFS_dom"/>
</dbReference>
<evidence type="ECO:0000256" key="2">
    <source>
        <dbReference type="ARBA" id="ARBA00004651"/>
    </source>
</evidence>
<evidence type="ECO:0000256" key="5">
    <source>
        <dbReference type="ARBA" id="ARBA00022475"/>
    </source>
</evidence>